<dbReference type="EMBL" id="MSFL01000013">
    <property type="protein sequence ID" value="PWY81936.1"/>
    <property type="molecule type" value="Genomic_DNA"/>
</dbReference>
<dbReference type="Proteomes" id="UP000247233">
    <property type="component" value="Unassembled WGS sequence"/>
</dbReference>
<evidence type="ECO:0000313" key="2">
    <source>
        <dbReference type="EMBL" id="PWY81936.1"/>
    </source>
</evidence>
<proteinExistence type="predicted"/>
<comment type="caution">
    <text evidence="2">The sequence shown here is derived from an EMBL/GenBank/DDBJ whole genome shotgun (WGS) entry which is preliminary data.</text>
</comment>
<protein>
    <submittedName>
        <fullName evidence="2">Uncharacterized protein</fullName>
    </submittedName>
</protein>
<evidence type="ECO:0000256" key="1">
    <source>
        <dbReference type="SAM" id="MobiDB-lite"/>
    </source>
</evidence>
<evidence type="ECO:0000313" key="3">
    <source>
        <dbReference type="Proteomes" id="UP000247233"/>
    </source>
</evidence>
<feature type="region of interest" description="Disordered" evidence="1">
    <location>
        <begin position="1"/>
        <end position="21"/>
    </location>
</feature>
<feature type="region of interest" description="Disordered" evidence="1">
    <location>
        <begin position="137"/>
        <end position="158"/>
    </location>
</feature>
<gene>
    <name evidence="2" type="ORF">BO70DRAFT_42287</name>
</gene>
<dbReference type="RefSeq" id="XP_025399201.1">
    <property type="nucleotide sequence ID" value="XM_025547573.1"/>
</dbReference>
<dbReference type="GeneID" id="37069810"/>
<keyword evidence="3" id="KW-1185">Reference proteome</keyword>
<organism evidence="2 3">
    <name type="scientific">Aspergillus heteromorphus CBS 117.55</name>
    <dbReference type="NCBI Taxonomy" id="1448321"/>
    <lineage>
        <taxon>Eukaryota</taxon>
        <taxon>Fungi</taxon>
        <taxon>Dikarya</taxon>
        <taxon>Ascomycota</taxon>
        <taxon>Pezizomycotina</taxon>
        <taxon>Eurotiomycetes</taxon>
        <taxon>Eurotiomycetidae</taxon>
        <taxon>Eurotiales</taxon>
        <taxon>Aspergillaceae</taxon>
        <taxon>Aspergillus</taxon>
        <taxon>Aspergillus subgen. Circumdati</taxon>
    </lineage>
</organism>
<feature type="compositionally biased region" description="Polar residues" evidence="1">
    <location>
        <begin position="73"/>
        <end position="93"/>
    </location>
</feature>
<reference evidence="2 3" key="1">
    <citation type="submission" date="2016-12" db="EMBL/GenBank/DDBJ databases">
        <title>The genomes of Aspergillus section Nigri reveals drivers in fungal speciation.</title>
        <authorList>
            <consortium name="DOE Joint Genome Institute"/>
            <person name="Vesth T.C."/>
            <person name="Nybo J."/>
            <person name="Theobald S."/>
            <person name="Brandl J."/>
            <person name="Frisvad J.C."/>
            <person name="Nielsen K.F."/>
            <person name="Lyhne E.K."/>
            <person name="Kogle M.E."/>
            <person name="Kuo A."/>
            <person name="Riley R."/>
            <person name="Clum A."/>
            <person name="Nolan M."/>
            <person name="Lipzen A."/>
            <person name="Salamov A."/>
            <person name="Henrissat B."/>
            <person name="Wiebenga A."/>
            <person name="De Vries R.P."/>
            <person name="Grigoriev I.V."/>
            <person name="Mortensen U.H."/>
            <person name="Andersen M.R."/>
            <person name="Baker S.E."/>
        </authorList>
    </citation>
    <scope>NUCLEOTIDE SEQUENCE [LARGE SCALE GENOMIC DNA]</scope>
    <source>
        <strain evidence="2 3">CBS 117.55</strain>
    </source>
</reference>
<feature type="region of interest" description="Disordered" evidence="1">
    <location>
        <begin position="71"/>
        <end position="106"/>
    </location>
</feature>
<accession>A0A317W5R1</accession>
<sequence length="182" mass="19171">MPVSGDPPWRTGSVSAASLSHQIQSQQHHHNTMWVGCFQPSWHSGLPDTRIRPSRPGGAGVLFLRRQPYTGRHGSSVQSGPVTVSNSTHSLTHSHPGILSRGKHGPGGSVGSAYWGSGSTATLGKQHVPVGTVPQATDHINSKREPNPNPTPNPGRATVSHLAVTFPANSSSSRDGHSFLIP</sequence>
<name>A0A317W5R1_9EURO</name>
<dbReference type="VEuPathDB" id="FungiDB:BO70DRAFT_42287"/>
<dbReference type="AlphaFoldDB" id="A0A317W5R1"/>